<gene>
    <name evidence="2" type="ORF">POJ06DRAFT_278218</name>
</gene>
<feature type="region of interest" description="Disordered" evidence="1">
    <location>
        <begin position="1"/>
        <end position="91"/>
    </location>
</feature>
<evidence type="ECO:0000313" key="2">
    <source>
        <dbReference type="EMBL" id="KAJ8097383.1"/>
    </source>
</evidence>
<keyword evidence="3" id="KW-1185">Reference proteome</keyword>
<organism evidence="2 3">
    <name type="scientific">Lipomyces tetrasporus</name>
    <dbReference type="NCBI Taxonomy" id="54092"/>
    <lineage>
        <taxon>Eukaryota</taxon>
        <taxon>Fungi</taxon>
        <taxon>Dikarya</taxon>
        <taxon>Ascomycota</taxon>
        <taxon>Saccharomycotina</taxon>
        <taxon>Lipomycetes</taxon>
        <taxon>Lipomycetales</taxon>
        <taxon>Lipomycetaceae</taxon>
        <taxon>Lipomyces</taxon>
    </lineage>
</organism>
<proteinExistence type="predicted"/>
<sequence length="204" mass="22714">MAVILSDGTIRASRSVAPIPTPSVNEQAESSQKNETKPVGNATRATVKRKAVDESTGGIDENTGPGSHPVSDQAEDHRKRAKLDNETESPVLTEITKKMSVTDSEVLSNYNKAFTLLKENTPEQRLDVQLPYDKFSQLDEAFSELKSAEGISEDQRYPSLAYNSFTETVTLVPRLSEHGQYKEQESRIWQELFEIPIIFPCILA</sequence>
<name>A0AAD7QLQ6_9ASCO</name>
<accession>A0AAD7QLQ6</accession>
<reference evidence="2" key="1">
    <citation type="submission" date="2023-03" db="EMBL/GenBank/DDBJ databases">
        <title>Near-Complete genome sequence of Lipomyces tetrasporous NRRL Y-64009, an oleaginous yeast capable of growing on lignocellulosic hydrolysates.</title>
        <authorList>
            <consortium name="Lawrence Berkeley National Laboratory"/>
            <person name="Jagtap S.S."/>
            <person name="Liu J.-J."/>
            <person name="Walukiewicz H.E."/>
            <person name="Pangilinan J."/>
            <person name="Lipzen A."/>
            <person name="Ahrendt S."/>
            <person name="Koriabine M."/>
            <person name="Cobaugh K."/>
            <person name="Salamov A."/>
            <person name="Yoshinaga Y."/>
            <person name="Ng V."/>
            <person name="Daum C."/>
            <person name="Grigoriev I.V."/>
            <person name="Slininger P.J."/>
            <person name="Dien B.S."/>
            <person name="Jin Y.-S."/>
            <person name="Rao C.V."/>
        </authorList>
    </citation>
    <scope>NUCLEOTIDE SEQUENCE</scope>
    <source>
        <strain evidence="2">NRRL Y-64009</strain>
    </source>
</reference>
<evidence type="ECO:0000313" key="3">
    <source>
        <dbReference type="Proteomes" id="UP001217417"/>
    </source>
</evidence>
<dbReference type="Proteomes" id="UP001217417">
    <property type="component" value="Unassembled WGS sequence"/>
</dbReference>
<evidence type="ECO:0000256" key="1">
    <source>
        <dbReference type="SAM" id="MobiDB-lite"/>
    </source>
</evidence>
<protein>
    <submittedName>
        <fullName evidence="2">Uncharacterized protein</fullName>
    </submittedName>
</protein>
<dbReference type="GeneID" id="80884905"/>
<dbReference type="RefSeq" id="XP_056040833.1">
    <property type="nucleotide sequence ID" value="XM_056189739.1"/>
</dbReference>
<feature type="compositionally biased region" description="Basic and acidic residues" evidence="1">
    <location>
        <begin position="74"/>
        <end position="85"/>
    </location>
</feature>
<dbReference type="EMBL" id="JARPMG010000011">
    <property type="protein sequence ID" value="KAJ8097383.1"/>
    <property type="molecule type" value="Genomic_DNA"/>
</dbReference>
<feature type="compositionally biased region" description="Polar residues" evidence="1">
    <location>
        <begin position="22"/>
        <end position="33"/>
    </location>
</feature>
<dbReference type="AlphaFoldDB" id="A0AAD7QLQ6"/>
<comment type="caution">
    <text evidence="2">The sequence shown here is derived from an EMBL/GenBank/DDBJ whole genome shotgun (WGS) entry which is preliminary data.</text>
</comment>